<dbReference type="GO" id="GO:0003677">
    <property type="term" value="F:DNA binding"/>
    <property type="evidence" value="ECO:0007669"/>
    <property type="project" value="UniProtKB-KW"/>
</dbReference>
<evidence type="ECO:0000256" key="3">
    <source>
        <dbReference type="ARBA" id="ARBA00009971"/>
    </source>
</evidence>
<reference evidence="12 13" key="1">
    <citation type="submission" date="2024-09" db="EMBL/GenBank/DDBJ databases">
        <title>Chromosome-scale assembly of Riccia sorocarpa.</title>
        <authorList>
            <person name="Paukszto L."/>
        </authorList>
    </citation>
    <scope>NUCLEOTIDE SEQUENCE [LARGE SCALE GENOMIC DNA]</scope>
    <source>
        <strain evidence="12">LP-2024</strain>
        <tissue evidence="12">Aerial parts of the thallus</tissue>
    </source>
</reference>
<evidence type="ECO:0000256" key="6">
    <source>
        <dbReference type="ARBA" id="ARBA00022989"/>
    </source>
</evidence>
<evidence type="ECO:0000256" key="4">
    <source>
        <dbReference type="ARBA" id="ARBA00014253"/>
    </source>
</evidence>
<comment type="similarity">
    <text evidence="3">Belongs to the TMEM18 family.</text>
</comment>
<dbReference type="PANTHER" id="PTHR22593">
    <property type="entry name" value="TRANSMEMBRANE PROTEIN 18"/>
    <property type="match status" value="1"/>
</dbReference>
<organism evidence="12 13">
    <name type="scientific">Riccia sorocarpa</name>
    <dbReference type="NCBI Taxonomy" id="122646"/>
    <lineage>
        <taxon>Eukaryota</taxon>
        <taxon>Viridiplantae</taxon>
        <taxon>Streptophyta</taxon>
        <taxon>Embryophyta</taxon>
        <taxon>Marchantiophyta</taxon>
        <taxon>Marchantiopsida</taxon>
        <taxon>Marchantiidae</taxon>
        <taxon>Marchantiales</taxon>
        <taxon>Ricciaceae</taxon>
        <taxon>Riccia</taxon>
    </lineage>
</organism>
<keyword evidence="10" id="KW-0539">Nucleus</keyword>
<evidence type="ECO:0000313" key="13">
    <source>
        <dbReference type="Proteomes" id="UP001633002"/>
    </source>
</evidence>
<feature type="transmembrane region" description="Helical" evidence="11">
    <location>
        <begin position="125"/>
        <end position="149"/>
    </location>
</feature>
<dbReference type="AlphaFoldDB" id="A0ABD3HGN3"/>
<evidence type="ECO:0000256" key="1">
    <source>
        <dbReference type="ARBA" id="ARBA00004126"/>
    </source>
</evidence>
<feature type="transmembrane region" description="Helical" evidence="11">
    <location>
        <begin position="79"/>
        <end position="95"/>
    </location>
</feature>
<comment type="subcellular location">
    <subcellularLocation>
        <location evidence="2">Endomembrane system</location>
        <topology evidence="2">Multi-pass membrane protein</topology>
    </subcellularLocation>
    <subcellularLocation>
        <location evidence="1">Nucleus membrane</location>
    </subcellularLocation>
</comment>
<evidence type="ECO:0000256" key="10">
    <source>
        <dbReference type="ARBA" id="ARBA00023242"/>
    </source>
</evidence>
<dbReference type="EMBL" id="JBJQOH010000004">
    <property type="protein sequence ID" value="KAL3689300.1"/>
    <property type="molecule type" value="Genomic_DNA"/>
</dbReference>
<dbReference type="Pfam" id="PF14770">
    <property type="entry name" value="TMEM18"/>
    <property type="match status" value="1"/>
</dbReference>
<keyword evidence="7" id="KW-0175">Coiled coil</keyword>
<keyword evidence="8" id="KW-0238">DNA-binding</keyword>
<keyword evidence="5 11" id="KW-0812">Transmembrane</keyword>
<dbReference type="GO" id="GO:0031965">
    <property type="term" value="C:nuclear membrane"/>
    <property type="evidence" value="ECO:0007669"/>
    <property type="project" value="UniProtKB-SubCell"/>
</dbReference>
<accession>A0ABD3HGN3</accession>
<keyword evidence="13" id="KW-1185">Reference proteome</keyword>
<keyword evidence="9 11" id="KW-0472">Membrane</keyword>
<evidence type="ECO:0000256" key="11">
    <source>
        <dbReference type="SAM" id="Phobius"/>
    </source>
</evidence>
<dbReference type="Proteomes" id="UP001633002">
    <property type="component" value="Unassembled WGS sequence"/>
</dbReference>
<evidence type="ECO:0000256" key="7">
    <source>
        <dbReference type="ARBA" id="ARBA00023054"/>
    </source>
</evidence>
<feature type="transmembrane region" description="Helical" evidence="11">
    <location>
        <begin position="55"/>
        <end position="72"/>
    </location>
</feature>
<name>A0ABD3HGN3_9MARC</name>
<evidence type="ECO:0000313" key="12">
    <source>
        <dbReference type="EMBL" id="KAL3689300.1"/>
    </source>
</evidence>
<proteinExistence type="inferred from homology"/>
<protein>
    <recommendedName>
        <fullName evidence="4">Transmembrane protein 18</fullName>
    </recommendedName>
</protein>
<evidence type="ECO:0000256" key="2">
    <source>
        <dbReference type="ARBA" id="ARBA00004127"/>
    </source>
</evidence>
<dbReference type="InterPro" id="IPR026721">
    <property type="entry name" value="TMEM18"/>
</dbReference>
<comment type="caution">
    <text evidence="12">The sequence shown here is derived from an EMBL/GenBank/DDBJ whole genome shotgun (WGS) entry which is preliminary data.</text>
</comment>
<gene>
    <name evidence="12" type="ORF">R1sor_015609</name>
</gene>
<evidence type="ECO:0000256" key="5">
    <source>
        <dbReference type="ARBA" id="ARBA00022692"/>
    </source>
</evidence>
<sequence>MENFRSIRSDMEEVAALFDNVTYSMRKQWKQMAGEGSFWEPILAFVHAVDWTEPWLIALMSTHIVLLVLAVLTRRNNNAQMTLFFSGLICVYFAERLNTILDRNWKKFARQPYFDRHGVFLSTVWSMPLLCMTTLVLVNSLFSLAKLMVKWKRAELRHRARVAREKKE</sequence>
<keyword evidence="6 11" id="KW-1133">Transmembrane helix</keyword>
<evidence type="ECO:0000256" key="8">
    <source>
        <dbReference type="ARBA" id="ARBA00023125"/>
    </source>
</evidence>
<evidence type="ECO:0000256" key="9">
    <source>
        <dbReference type="ARBA" id="ARBA00023136"/>
    </source>
</evidence>
<dbReference type="PANTHER" id="PTHR22593:SF2">
    <property type="entry name" value="TRANSMEMBRANE PROTEIN 18"/>
    <property type="match status" value="1"/>
</dbReference>